<dbReference type="EMBL" id="JAKELL010000046">
    <property type="protein sequence ID" value="KAH8987637.1"/>
    <property type="molecule type" value="Genomic_DNA"/>
</dbReference>
<evidence type="ECO:0008006" key="4">
    <source>
        <dbReference type="Google" id="ProtNLM"/>
    </source>
</evidence>
<protein>
    <recommendedName>
        <fullName evidence="4">Secreted protein</fullName>
    </recommendedName>
</protein>
<sequence length="92" mass="9826">MIQCLSIFVIYGPSLSIMCASTKDAELTAVCSPGALPAPPSTLTASMHGLTRNADAEVAIAGQLFLETFRAGSRQPQDNHMRSRVERIVSYG</sequence>
<keyword evidence="3" id="KW-1185">Reference proteome</keyword>
<keyword evidence="1" id="KW-0732">Signal</keyword>
<dbReference type="AlphaFoldDB" id="A0AAD4QBS8"/>
<name>A0AAD4QBS8_9AGAM</name>
<comment type="caution">
    <text evidence="2">The sequence shown here is derived from an EMBL/GenBank/DDBJ whole genome shotgun (WGS) entry which is preliminary data.</text>
</comment>
<evidence type="ECO:0000256" key="1">
    <source>
        <dbReference type="SAM" id="SignalP"/>
    </source>
</evidence>
<feature type="signal peptide" evidence="1">
    <location>
        <begin position="1"/>
        <end position="16"/>
    </location>
</feature>
<evidence type="ECO:0000313" key="2">
    <source>
        <dbReference type="EMBL" id="KAH8987637.1"/>
    </source>
</evidence>
<feature type="chain" id="PRO_5042116834" description="Secreted protein" evidence="1">
    <location>
        <begin position="17"/>
        <end position="92"/>
    </location>
</feature>
<reference evidence="2" key="1">
    <citation type="submission" date="2022-01" db="EMBL/GenBank/DDBJ databases">
        <title>Comparative genomics reveals a dynamic genome evolution in the ectomycorrhizal milk-cap (Lactarius) mushrooms.</title>
        <authorList>
            <consortium name="DOE Joint Genome Institute"/>
            <person name="Lebreton A."/>
            <person name="Tang N."/>
            <person name="Kuo A."/>
            <person name="LaButti K."/>
            <person name="Drula E."/>
            <person name="Barry K."/>
            <person name="Clum A."/>
            <person name="Lipzen A."/>
            <person name="Mousain D."/>
            <person name="Ng V."/>
            <person name="Wang R."/>
            <person name="Wang X."/>
            <person name="Dai Y."/>
            <person name="Henrissat B."/>
            <person name="Grigoriev I.V."/>
            <person name="Guerin-Laguette A."/>
            <person name="Yu F."/>
            <person name="Martin F.M."/>
        </authorList>
    </citation>
    <scope>NUCLEOTIDE SEQUENCE</scope>
    <source>
        <strain evidence="2">QP</strain>
    </source>
</reference>
<organism evidence="2 3">
    <name type="scientific">Lactarius akahatsu</name>
    <dbReference type="NCBI Taxonomy" id="416441"/>
    <lineage>
        <taxon>Eukaryota</taxon>
        <taxon>Fungi</taxon>
        <taxon>Dikarya</taxon>
        <taxon>Basidiomycota</taxon>
        <taxon>Agaricomycotina</taxon>
        <taxon>Agaricomycetes</taxon>
        <taxon>Russulales</taxon>
        <taxon>Russulaceae</taxon>
        <taxon>Lactarius</taxon>
    </lineage>
</organism>
<gene>
    <name evidence="2" type="ORF">EDB92DRAFT_1875492</name>
</gene>
<accession>A0AAD4QBS8</accession>
<evidence type="ECO:0000313" key="3">
    <source>
        <dbReference type="Proteomes" id="UP001201163"/>
    </source>
</evidence>
<dbReference type="Proteomes" id="UP001201163">
    <property type="component" value="Unassembled WGS sequence"/>
</dbReference>
<proteinExistence type="predicted"/>